<dbReference type="OrthoDB" id="7487240at2759"/>
<sequence length="152" mass="17431">MNTALLEPDVPKEIPQKIQKEKEKQRKYYNRQAKDLPRLQVGDTVRCQPFTATTNHWKRGKVIAEVGKRSYEVQTDDGGKYRRNRKHLRQTRETTPDVDNMETENNLPSPTTTTTTTPPAETAVKDDTAGQQMTTRSGRAVRPPVHLKDFVK</sequence>
<dbReference type="OMA" id="CQPFTAT"/>
<dbReference type="AlphaFoldDB" id="A0A9J7M1Z3"/>
<dbReference type="Proteomes" id="UP000001554">
    <property type="component" value="Chromosome 12"/>
</dbReference>
<dbReference type="PANTHER" id="PTHR33244:SF3">
    <property type="entry name" value="PEPTIDASE A2 DOMAIN-CONTAINING PROTEIN"/>
    <property type="match status" value="1"/>
</dbReference>
<evidence type="ECO:0000256" key="1">
    <source>
        <dbReference type="SAM" id="MobiDB-lite"/>
    </source>
</evidence>
<protein>
    <submittedName>
        <fullName evidence="3">Uncharacterized protein LOC118427148</fullName>
    </submittedName>
</protein>
<gene>
    <name evidence="3" type="primary">LOC118427148</name>
</gene>
<dbReference type="RefSeq" id="XP_035692679.1">
    <property type="nucleotide sequence ID" value="XM_035836786.1"/>
</dbReference>
<reference evidence="2" key="1">
    <citation type="journal article" date="2020" name="Nat. Ecol. Evol.">
        <title>Deeply conserved synteny resolves early events in vertebrate evolution.</title>
        <authorList>
            <person name="Simakov O."/>
            <person name="Marletaz F."/>
            <person name="Yue J.X."/>
            <person name="O'Connell B."/>
            <person name="Jenkins J."/>
            <person name="Brandt A."/>
            <person name="Calef R."/>
            <person name="Tung C.H."/>
            <person name="Huang T.K."/>
            <person name="Schmutz J."/>
            <person name="Satoh N."/>
            <person name="Yu J.K."/>
            <person name="Putnam N.H."/>
            <person name="Green R.E."/>
            <person name="Rokhsar D.S."/>
        </authorList>
    </citation>
    <scope>NUCLEOTIDE SEQUENCE [LARGE SCALE GENOMIC DNA]</scope>
    <source>
        <strain evidence="2">S238N-H82</strain>
    </source>
</reference>
<dbReference type="PANTHER" id="PTHR33244">
    <property type="entry name" value="INTEGRASE CATALYTIC DOMAIN-CONTAINING PROTEIN-RELATED"/>
    <property type="match status" value="1"/>
</dbReference>
<organism evidence="2 3">
    <name type="scientific">Branchiostoma floridae</name>
    <name type="common">Florida lancelet</name>
    <name type="synonym">Amphioxus</name>
    <dbReference type="NCBI Taxonomy" id="7739"/>
    <lineage>
        <taxon>Eukaryota</taxon>
        <taxon>Metazoa</taxon>
        <taxon>Chordata</taxon>
        <taxon>Cephalochordata</taxon>
        <taxon>Leptocardii</taxon>
        <taxon>Amphioxiformes</taxon>
        <taxon>Branchiostomatidae</taxon>
        <taxon>Branchiostoma</taxon>
    </lineage>
</organism>
<keyword evidence="2" id="KW-1185">Reference proteome</keyword>
<evidence type="ECO:0000313" key="3">
    <source>
        <dbReference type="RefSeq" id="XP_035692679.1"/>
    </source>
</evidence>
<name>A0A9J7M1Z3_BRAFL</name>
<feature type="region of interest" description="Disordered" evidence="1">
    <location>
        <begin position="74"/>
        <end position="152"/>
    </location>
</feature>
<reference evidence="3" key="2">
    <citation type="submission" date="2025-08" db="UniProtKB">
        <authorList>
            <consortium name="RefSeq"/>
        </authorList>
    </citation>
    <scope>IDENTIFICATION</scope>
    <source>
        <strain evidence="3">S238N-H82</strain>
        <tissue evidence="3">Testes</tissue>
    </source>
</reference>
<dbReference type="KEGG" id="bfo:118427148"/>
<proteinExistence type="predicted"/>
<dbReference type="GeneID" id="118427148"/>
<accession>A0A9J7M1Z3</accession>
<evidence type="ECO:0000313" key="2">
    <source>
        <dbReference type="Proteomes" id="UP000001554"/>
    </source>
</evidence>
<feature type="compositionally biased region" description="Low complexity" evidence="1">
    <location>
        <begin position="110"/>
        <end position="119"/>
    </location>
</feature>